<protein>
    <submittedName>
        <fullName evidence="1">Uncharacterized protein</fullName>
    </submittedName>
</protein>
<comment type="caution">
    <text evidence="1">The sequence shown here is derived from an EMBL/GenBank/DDBJ whole genome shotgun (WGS) entry which is preliminary data.</text>
</comment>
<dbReference type="STRING" id="329884.A0A4U0WFW8"/>
<dbReference type="Proteomes" id="UP000309340">
    <property type="component" value="Unassembled WGS sequence"/>
</dbReference>
<sequence length="259" mass="29879">MDNIPQVAAHCERARCQERVDLDQCGNWDTWEAFIARYGPKEGKWGFSNYKKRLNQRLAKYGFTRSFQLQSDLSRQDALTTWIEYLGYEYWFYDQDAGYVRCFQRRHDGAWKKLVDSGMLRPGETYEVVCDIERVFRDASEEERAEKSLQSATTAVLAAEAAVARARGVQVSQTAHRRGLLAAQAALNTVQMAFESLKRRSDVITDFIQQTKGYRNAERNIEHQKLLLQWIQQQIPLIELESKLSERDSTGTSCMANGE</sequence>
<evidence type="ECO:0000313" key="1">
    <source>
        <dbReference type="EMBL" id="TKA61754.1"/>
    </source>
</evidence>
<reference evidence="1 2" key="1">
    <citation type="submission" date="2017-03" db="EMBL/GenBank/DDBJ databases">
        <title>Genomes of endolithic fungi from Antarctica.</title>
        <authorList>
            <person name="Coleine C."/>
            <person name="Masonjones S."/>
            <person name="Stajich J.E."/>
        </authorList>
    </citation>
    <scope>NUCLEOTIDE SEQUENCE [LARGE SCALE GENOMIC DNA]</scope>
    <source>
        <strain evidence="1 2">CCFEE 5184</strain>
    </source>
</reference>
<evidence type="ECO:0000313" key="2">
    <source>
        <dbReference type="Proteomes" id="UP000309340"/>
    </source>
</evidence>
<accession>A0A4U0WFW8</accession>
<dbReference type="EMBL" id="NAJQ01001172">
    <property type="protein sequence ID" value="TKA61754.1"/>
    <property type="molecule type" value="Genomic_DNA"/>
</dbReference>
<gene>
    <name evidence="1" type="ORF">B0A55_11348</name>
</gene>
<name>A0A4U0WFW8_9PEZI</name>
<organism evidence="1 2">
    <name type="scientific">Friedmanniomyces simplex</name>
    <dbReference type="NCBI Taxonomy" id="329884"/>
    <lineage>
        <taxon>Eukaryota</taxon>
        <taxon>Fungi</taxon>
        <taxon>Dikarya</taxon>
        <taxon>Ascomycota</taxon>
        <taxon>Pezizomycotina</taxon>
        <taxon>Dothideomycetes</taxon>
        <taxon>Dothideomycetidae</taxon>
        <taxon>Mycosphaerellales</taxon>
        <taxon>Teratosphaeriaceae</taxon>
        <taxon>Friedmanniomyces</taxon>
    </lineage>
</organism>
<proteinExistence type="predicted"/>
<keyword evidence="2" id="KW-1185">Reference proteome</keyword>
<dbReference type="OrthoDB" id="3775941at2759"/>
<dbReference type="AlphaFoldDB" id="A0A4U0WFW8"/>
<feature type="non-terminal residue" evidence="1">
    <location>
        <position position="259"/>
    </location>
</feature>